<protein>
    <submittedName>
        <fullName evidence="2">Uncharacterized protein</fullName>
    </submittedName>
</protein>
<organism evidence="2 3">
    <name type="scientific">Bradyrhizobium campsiandrae</name>
    <dbReference type="NCBI Taxonomy" id="1729892"/>
    <lineage>
        <taxon>Bacteria</taxon>
        <taxon>Pseudomonadati</taxon>
        <taxon>Pseudomonadota</taxon>
        <taxon>Alphaproteobacteria</taxon>
        <taxon>Hyphomicrobiales</taxon>
        <taxon>Nitrobacteraceae</taxon>
        <taxon>Bradyrhizobium</taxon>
    </lineage>
</organism>
<dbReference type="RefSeq" id="WP_188107513.1">
    <property type="nucleotide sequence ID" value="NZ_JAANIH010000081.1"/>
</dbReference>
<reference evidence="2 3" key="1">
    <citation type="journal article" date="2020" name="Arch. Microbiol.">
        <title>Bradyrhizobium campsiandrae sp. nov., a nitrogen-fixing bacterial strain isolated from a native leguminous tree from the Amazon adapted to flooded conditions.</title>
        <authorList>
            <person name="Cabral Michel D."/>
            <person name="Martins da Costa E."/>
            <person name="Azarias Guimaraes A."/>
            <person name="Soares de Carvalho T."/>
            <person name="Santos de Castro Caputo P."/>
            <person name="Willems A."/>
            <person name="de Souza Moreira F.M."/>
        </authorList>
    </citation>
    <scope>NUCLEOTIDE SEQUENCE [LARGE SCALE GENOMIC DNA]</scope>
    <source>
        <strain evidence="3">INPA 384B</strain>
    </source>
</reference>
<proteinExistence type="predicted"/>
<comment type="caution">
    <text evidence="2">The sequence shown here is derived from an EMBL/GenBank/DDBJ whole genome shotgun (WGS) entry which is preliminary data.</text>
</comment>
<evidence type="ECO:0000313" key="3">
    <source>
        <dbReference type="Proteomes" id="UP000639516"/>
    </source>
</evidence>
<keyword evidence="3" id="KW-1185">Reference proteome</keyword>
<accession>A0ABR7U4N5</accession>
<evidence type="ECO:0000256" key="1">
    <source>
        <dbReference type="SAM" id="MobiDB-lite"/>
    </source>
</evidence>
<dbReference type="Proteomes" id="UP000639516">
    <property type="component" value="Unassembled WGS sequence"/>
</dbReference>
<sequence length="146" mass="15736">MPVWRYLLVVGGALLALLFAADAMLPRPPTEEIHASGSQLPKIRIYSERRRPEAVVVDTSRPTIVPDVTATADAPAAAAVLGSPNPGIRESFARLLPPAPKQADAAQPKTRRTPSHPGRKVVTGRYKHPLRHATQHSAFGSLESGW</sequence>
<feature type="region of interest" description="Disordered" evidence="1">
    <location>
        <begin position="97"/>
        <end position="146"/>
    </location>
</feature>
<evidence type="ECO:0000313" key="2">
    <source>
        <dbReference type="EMBL" id="MBC9979014.1"/>
    </source>
</evidence>
<feature type="compositionally biased region" description="Basic residues" evidence="1">
    <location>
        <begin position="125"/>
        <end position="134"/>
    </location>
</feature>
<gene>
    <name evidence="2" type="ORF">HA482_12440</name>
</gene>
<dbReference type="EMBL" id="JAATTO010000015">
    <property type="protein sequence ID" value="MBC9979014.1"/>
    <property type="molecule type" value="Genomic_DNA"/>
</dbReference>
<feature type="compositionally biased region" description="Basic residues" evidence="1">
    <location>
        <begin position="109"/>
        <end position="119"/>
    </location>
</feature>
<name>A0ABR7U4N5_9BRAD</name>